<evidence type="ECO:0000259" key="6">
    <source>
        <dbReference type="PROSITE" id="PS50045"/>
    </source>
</evidence>
<dbReference type="KEGG" id="bkw:BkAM31D_12440"/>
<evidence type="ECO:0000256" key="2">
    <source>
        <dbReference type="ARBA" id="ARBA00022840"/>
    </source>
</evidence>
<dbReference type="Pfam" id="PF00158">
    <property type="entry name" value="Sigma54_activat"/>
    <property type="match status" value="1"/>
</dbReference>
<dbReference type="PROSITE" id="PS00688">
    <property type="entry name" value="SIGMA54_INTERACT_3"/>
    <property type="match status" value="1"/>
</dbReference>
<dbReference type="InterPro" id="IPR025943">
    <property type="entry name" value="Sigma_54_int_dom_ATP-bd_2"/>
</dbReference>
<dbReference type="InterPro" id="IPR002197">
    <property type="entry name" value="HTH_Fis"/>
</dbReference>
<accession>A0A1X9MGC7</accession>
<dbReference type="InterPro" id="IPR058031">
    <property type="entry name" value="AAA_lid_NorR"/>
</dbReference>
<dbReference type="PANTHER" id="PTHR32071:SF74">
    <property type="entry name" value="TRANSCRIPTIONAL ACTIVATOR ROCR"/>
    <property type="match status" value="1"/>
</dbReference>
<evidence type="ECO:0000313" key="9">
    <source>
        <dbReference type="Proteomes" id="UP000193006"/>
    </source>
</evidence>
<dbReference type="Gene3D" id="1.10.10.60">
    <property type="entry name" value="Homeodomain-like"/>
    <property type="match status" value="1"/>
</dbReference>
<dbReference type="SUPFAM" id="SSF46689">
    <property type="entry name" value="Homeodomain-like"/>
    <property type="match status" value="1"/>
</dbReference>
<feature type="domain" description="PAS" evidence="7">
    <location>
        <begin position="8"/>
        <end position="59"/>
    </location>
</feature>
<dbReference type="FunFam" id="3.40.50.300:FF:000006">
    <property type="entry name" value="DNA-binding transcriptional regulator NtrC"/>
    <property type="match status" value="1"/>
</dbReference>
<dbReference type="PROSITE" id="PS00675">
    <property type="entry name" value="SIGMA54_INTERACT_1"/>
    <property type="match status" value="1"/>
</dbReference>
<dbReference type="Gene3D" id="3.40.50.300">
    <property type="entry name" value="P-loop containing nucleotide triphosphate hydrolases"/>
    <property type="match status" value="1"/>
</dbReference>
<dbReference type="InterPro" id="IPR000014">
    <property type="entry name" value="PAS"/>
</dbReference>
<dbReference type="InterPro" id="IPR009057">
    <property type="entry name" value="Homeodomain-like_sf"/>
</dbReference>
<evidence type="ECO:0000256" key="3">
    <source>
        <dbReference type="ARBA" id="ARBA00023015"/>
    </source>
</evidence>
<dbReference type="InterPro" id="IPR025944">
    <property type="entry name" value="Sigma_54_int_dom_CS"/>
</dbReference>
<proteinExistence type="predicted"/>
<dbReference type="InterPro" id="IPR035965">
    <property type="entry name" value="PAS-like_dom_sf"/>
</dbReference>
<name>A0A1X9MGC7_9BACI</name>
<evidence type="ECO:0000256" key="4">
    <source>
        <dbReference type="ARBA" id="ARBA00023125"/>
    </source>
</evidence>
<dbReference type="SMART" id="SM00382">
    <property type="entry name" value="AAA"/>
    <property type="match status" value="1"/>
</dbReference>
<dbReference type="SUPFAM" id="SSF52540">
    <property type="entry name" value="P-loop containing nucleoside triphosphate hydrolases"/>
    <property type="match status" value="1"/>
</dbReference>
<keyword evidence="4" id="KW-0238">DNA-binding</keyword>
<dbReference type="InterPro" id="IPR025662">
    <property type="entry name" value="Sigma_54_int_dom_ATP-bd_1"/>
</dbReference>
<evidence type="ECO:0000259" key="7">
    <source>
        <dbReference type="PROSITE" id="PS50112"/>
    </source>
</evidence>
<dbReference type="SUPFAM" id="SSF55785">
    <property type="entry name" value="PYP-like sensor domain (PAS domain)"/>
    <property type="match status" value="1"/>
</dbReference>
<dbReference type="InterPro" id="IPR003593">
    <property type="entry name" value="AAA+_ATPase"/>
</dbReference>
<keyword evidence="1" id="KW-0547">Nucleotide-binding</keyword>
<gene>
    <name evidence="8" type="primary">rocR_1</name>
    <name evidence="8" type="ORF">BkAM31D_12440</name>
</gene>
<dbReference type="Proteomes" id="UP000193006">
    <property type="component" value="Chromosome"/>
</dbReference>
<dbReference type="GO" id="GO:0005524">
    <property type="term" value="F:ATP binding"/>
    <property type="evidence" value="ECO:0007669"/>
    <property type="project" value="UniProtKB-KW"/>
</dbReference>
<dbReference type="RefSeq" id="WP_306807465.1">
    <property type="nucleotide sequence ID" value="NZ_CP020814.1"/>
</dbReference>
<dbReference type="Gene3D" id="3.30.450.20">
    <property type="entry name" value="PAS domain"/>
    <property type="match status" value="1"/>
</dbReference>
<dbReference type="InterPro" id="IPR027417">
    <property type="entry name" value="P-loop_NTPase"/>
</dbReference>
<evidence type="ECO:0000256" key="1">
    <source>
        <dbReference type="ARBA" id="ARBA00022741"/>
    </source>
</evidence>
<dbReference type="PANTHER" id="PTHR32071">
    <property type="entry name" value="TRANSCRIPTIONAL REGULATORY PROTEIN"/>
    <property type="match status" value="1"/>
</dbReference>
<dbReference type="AlphaFoldDB" id="A0A1X9MGC7"/>
<dbReference type="Gene3D" id="1.10.8.60">
    <property type="match status" value="1"/>
</dbReference>
<dbReference type="PROSITE" id="PS00676">
    <property type="entry name" value="SIGMA54_INTERACT_2"/>
    <property type="match status" value="1"/>
</dbReference>
<dbReference type="EMBL" id="CP020814">
    <property type="protein sequence ID" value="ARK30571.1"/>
    <property type="molecule type" value="Genomic_DNA"/>
</dbReference>
<organism evidence="8 9">
    <name type="scientific">Halalkalibacter krulwichiae</name>
    <dbReference type="NCBI Taxonomy" id="199441"/>
    <lineage>
        <taxon>Bacteria</taxon>
        <taxon>Bacillati</taxon>
        <taxon>Bacillota</taxon>
        <taxon>Bacilli</taxon>
        <taxon>Bacillales</taxon>
        <taxon>Bacillaceae</taxon>
        <taxon>Halalkalibacter</taxon>
    </lineage>
</organism>
<keyword evidence="5" id="KW-0804">Transcription</keyword>
<dbReference type="STRING" id="199441.BkAM31D_12440"/>
<dbReference type="Pfam" id="PF08448">
    <property type="entry name" value="PAS_4"/>
    <property type="match status" value="1"/>
</dbReference>
<dbReference type="InterPro" id="IPR002078">
    <property type="entry name" value="Sigma_54_int"/>
</dbReference>
<keyword evidence="2" id="KW-0067">ATP-binding</keyword>
<dbReference type="Pfam" id="PF25601">
    <property type="entry name" value="AAA_lid_14"/>
    <property type="match status" value="1"/>
</dbReference>
<protein>
    <submittedName>
        <fullName evidence="8">Arginine utilization regulatory protein RocR</fullName>
    </submittedName>
</protein>
<keyword evidence="9" id="KW-1185">Reference proteome</keyword>
<evidence type="ECO:0000256" key="5">
    <source>
        <dbReference type="ARBA" id="ARBA00023163"/>
    </source>
</evidence>
<dbReference type="CDD" id="cd00009">
    <property type="entry name" value="AAA"/>
    <property type="match status" value="1"/>
</dbReference>
<dbReference type="PRINTS" id="PR01590">
    <property type="entry name" value="HTHFIS"/>
</dbReference>
<keyword evidence="3" id="KW-0805">Transcription regulation</keyword>
<dbReference type="PROSITE" id="PS50112">
    <property type="entry name" value="PAS"/>
    <property type="match status" value="1"/>
</dbReference>
<feature type="domain" description="Sigma-54 factor interaction" evidence="6">
    <location>
        <begin position="156"/>
        <end position="384"/>
    </location>
</feature>
<sequence>MFLEPFETKQMLEAILGSIDEGIHVVDSNGITIYYNQVAANNDGVDIVDVLGKHVLEVFPSLNKQSSTLLKVIENGDPIYQQSQSYKNIKGQFIDTVNTTLPIKVGKKTIGAVEIAKDLTRVRKLSQSLLELQGKVHKQRLKPVSITGANYTFDDIVTTSNEMYKVKELAKRAAHTSSPVMIYGETGTGKELLIQSIHNYSPRKNNQFIAQNCATLPASLLESTLFGTKKGSFTGSVDRAGLFELAHNGTLFLDEINTMSLEFQSKLLRVLEDGVIRRVGGTEAYAVDVRMIVAMNEHPHSCIEKQLLRSDLYYRLNVIFIEIPPLRKRIEDIPLLVQHFIKKYNNKFQKLVTGIDETAIERLMYHQWPGNIRELEHSIEFAMNLVEKDKITIMHLPQYLLENRRNNQNGSEVFIKPLRETLEETEVKLITDALKMTDFNILKTAKILEIPRQTLQYKMKKFQLIR</sequence>
<dbReference type="GO" id="GO:0043565">
    <property type="term" value="F:sequence-specific DNA binding"/>
    <property type="evidence" value="ECO:0007669"/>
    <property type="project" value="InterPro"/>
</dbReference>
<reference evidence="8 9" key="1">
    <citation type="submission" date="2017-04" db="EMBL/GenBank/DDBJ databases">
        <title>Bacillus krulwichiae AM31D Genome sequencing and assembly.</title>
        <authorList>
            <person name="Krulwich T.A."/>
            <person name="Anastor L."/>
            <person name="Ehrlich R."/>
            <person name="Ehrlich G.D."/>
            <person name="Janto B."/>
        </authorList>
    </citation>
    <scope>NUCLEOTIDE SEQUENCE [LARGE SCALE GENOMIC DNA]</scope>
    <source>
        <strain evidence="8 9">AM31D</strain>
    </source>
</reference>
<dbReference type="Pfam" id="PF02954">
    <property type="entry name" value="HTH_8"/>
    <property type="match status" value="1"/>
</dbReference>
<dbReference type="InterPro" id="IPR013656">
    <property type="entry name" value="PAS_4"/>
</dbReference>
<evidence type="ECO:0000313" key="8">
    <source>
        <dbReference type="EMBL" id="ARK30571.1"/>
    </source>
</evidence>
<dbReference type="PROSITE" id="PS50045">
    <property type="entry name" value="SIGMA54_INTERACT_4"/>
    <property type="match status" value="1"/>
</dbReference>
<dbReference type="NCBIfam" id="TIGR00229">
    <property type="entry name" value="sensory_box"/>
    <property type="match status" value="1"/>
</dbReference>
<dbReference type="GO" id="GO:0006355">
    <property type="term" value="P:regulation of DNA-templated transcription"/>
    <property type="evidence" value="ECO:0007669"/>
    <property type="project" value="InterPro"/>
</dbReference>